<accession>A0AAW2BFV2</accession>
<organism evidence="2 3">
    <name type="scientific">Lithocarpus litseifolius</name>
    <dbReference type="NCBI Taxonomy" id="425828"/>
    <lineage>
        <taxon>Eukaryota</taxon>
        <taxon>Viridiplantae</taxon>
        <taxon>Streptophyta</taxon>
        <taxon>Embryophyta</taxon>
        <taxon>Tracheophyta</taxon>
        <taxon>Spermatophyta</taxon>
        <taxon>Magnoliopsida</taxon>
        <taxon>eudicotyledons</taxon>
        <taxon>Gunneridae</taxon>
        <taxon>Pentapetalae</taxon>
        <taxon>rosids</taxon>
        <taxon>fabids</taxon>
        <taxon>Fagales</taxon>
        <taxon>Fagaceae</taxon>
        <taxon>Lithocarpus</taxon>
    </lineage>
</organism>
<proteinExistence type="predicted"/>
<dbReference type="Proteomes" id="UP001459277">
    <property type="component" value="Unassembled WGS sequence"/>
</dbReference>
<dbReference type="Pfam" id="PF13966">
    <property type="entry name" value="zf-RVT"/>
    <property type="match status" value="1"/>
</dbReference>
<gene>
    <name evidence="2" type="ORF">SO802_033823</name>
</gene>
<reference evidence="2 3" key="1">
    <citation type="submission" date="2024-01" db="EMBL/GenBank/DDBJ databases">
        <title>A telomere-to-telomere, gap-free genome of sweet tea (Lithocarpus litseifolius).</title>
        <authorList>
            <person name="Zhou J."/>
        </authorList>
    </citation>
    <scope>NUCLEOTIDE SEQUENCE [LARGE SCALE GENOMIC DNA]</scope>
    <source>
        <strain evidence="2">Zhou-2022a</strain>
        <tissue evidence="2">Leaf</tissue>
    </source>
</reference>
<dbReference type="InterPro" id="IPR026960">
    <property type="entry name" value="RVT-Znf"/>
</dbReference>
<name>A0AAW2BFV2_9ROSI</name>
<evidence type="ECO:0000259" key="1">
    <source>
        <dbReference type="Pfam" id="PF13966"/>
    </source>
</evidence>
<protein>
    <recommendedName>
        <fullName evidence="1">Reverse transcriptase zinc-binding domain-containing protein</fullName>
    </recommendedName>
</protein>
<dbReference type="AlphaFoldDB" id="A0AAW2BFV2"/>
<keyword evidence="3" id="KW-1185">Reference proteome</keyword>
<evidence type="ECO:0000313" key="3">
    <source>
        <dbReference type="Proteomes" id="UP001459277"/>
    </source>
</evidence>
<evidence type="ECO:0000313" key="2">
    <source>
        <dbReference type="EMBL" id="KAK9984298.1"/>
    </source>
</evidence>
<sequence length="154" mass="17761">MFARGTSEDILRIKLGNLSSRDKLVWKENKANVFSVKNAYQVALRLHHPHAGEHSLATMDQKMWKRIWSINVPPKVRTFVWRACSHILSSLTKANLFHKKVPVDPLCSVCSQADETTAHILWEYLLARNVWALVRGRIQKKTPRRQASFFSLGK</sequence>
<feature type="domain" description="Reverse transcriptase zinc-binding" evidence="1">
    <location>
        <begin position="34"/>
        <end position="131"/>
    </location>
</feature>
<dbReference type="EMBL" id="JAZDWU010000012">
    <property type="protein sequence ID" value="KAK9984298.1"/>
    <property type="molecule type" value="Genomic_DNA"/>
</dbReference>
<comment type="caution">
    <text evidence="2">The sequence shown here is derived from an EMBL/GenBank/DDBJ whole genome shotgun (WGS) entry which is preliminary data.</text>
</comment>